<feature type="coiled-coil region" evidence="2">
    <location>
        <begin position="35"/>
        <end position="62"/>
    </location>
</feature>
<dbReference type="EMBL" id="JAUESC010000386">
    <property type="protein sequence ID" value="KAK0577715.1"/>
    <property type="molecule type" value="Genomic_DNA"/>
</dbReference>
<dbReference type="PANTHER" id="PTHR33463:SF202">
    <property type="entry name" value="NB-ARC DOMAIN-CONTAINING PROTEIN"/>
    <property type="match status" value="1"/>
</dbReference>
<dbReference type="SUPFAM" id="SSF52540">
    <property type="entry name" value="P-loop containing nucleoside triphosphate hydrolases"/>
    <property type="match status" value="1"/>
</dbReference>
<dbReference type="InterPro" id="IPR002182">
    <property type="entry name" value="NB-ARC"/>
</dbReference>
<evidence type="ECO:0000259" key="3">
    <source>
        <dbReference type="Pfam" id="PF00931"/>
    </source>
</evidence>
<dbReference type="Gene3D" id="3.40.50.300">
    <property type="entry name" value="P-loop containing nucleotide triphosphate hydrolases"/>
    <property type="match status" value="1"/>
</dbReference>
<dbReference type="AlphaFoldDB" id="A0AA39RPJ5"/>
<accession>A0AA39RPJ5</accession>
<organism evidence="4 5">
    <name type="scientific">Acer saccharum</name>
    <name type="common">Sugar maple</name>
    <dbReference type="NCBI Taxonomy" id="4024"/>
    <lineage>
        <taxon>Eukaryota</taxon>
        <taxon>Viridiplantae</taxon>
        <taxon>Streptophyta</taxon>
        <taxon>Embryophyta</taxon>
        <taxon>Tracheophyta</taxon>
        <taxon>Spermatophyta</taxon>
        <taxon>Magnoliopsida</taxon>
        <taxon>eudicotyledons</taxon>
        <taxon>Gunneridae</taxon>
        <taxon>Pentapetalae</taxon>
        <taxon>rosids</taxon>
        <taxon>malvids</taxon>
        <taxon>Sapindales</taxon>
        <taxon>Sapindaceae</taxon>
        <taxon>Hippocastanoideae</taxon>
        <taxon>Acereae</taxon>
        <taxon>Acer</taxon>
    </lineage>
</organism>
<feature type="domain" description="NB-ARC" evidence="3">
    <location>
        <begin position="87"/>
        <end position="160"/>
    </location>
</feature>
<proteinExistence type="predicted"/>
<reference evidence="4" key="1">
    <citation type="journal article" date="2022" name="Plant J.">
        <title>Strategies of tolerance reflected in two North American maple genomes.</title>
        <authorList>
            <person name="McEvoy S.L."/>
            <person name="Sezen U.U."/>
            <person name="Trouern-Trend A."/>
            <person name="McMahon S.M."/>
            <person name="Schaberg P.G."/>
            <person name="Yang J."/>
            <person name="Wegrzyn J.L."/>
            <person name="Swenson N.G."/>
        </authorList>
    </citation>
    <scope>NUCLEOTIDE SEQUENCE</scope>
    <source>
        <strain evidence="4">NS2018</strain>
    </source>
</reference>
<evidence type="ECO:0000313" key="4">
    <source>
        <dbReference type="EMBL" id="KAK0577715.1"/>
    </source>
</evidence>
<dbReference type="InterPro" id="IPR027417">
    <property type="entry name" value="P-loop_NTPase"/>
</dbReference>
<keyword evidence="1" id="KW-0611">Plant defense</keyword>
<dbReference type="Pfam" id="PF00931">
    <property type="entry name" value="NB-ARC"/>
    <property type="match status" value="1"/>
</dbReference>
<reference evidence="4" key="2">
    <citation type="submission" date="2023-06" db="EMBL/GenBank/DDBJ databases">
        <authorList>
            <person name="Swenson N.G."/>
            <person name="Wegrzyn J.L."/>
            <person name="Mcevoy S.L."/>
        </authorList>
    </citation>
    <scope>NUCLEOTIDE SEQUENCE</scope>
    <source>
        <strain evidence="4">NS2018</strain>
        <tissue evidence="4">Leaf</tissue>
    </source>
</reference>
<sequence length="176" mass="19732">MAASITGSIAVEAGGYLCGSIYSNISNAVRIQSNIQVLEKEMKNLVSIRKDMKSQLAKAEKDGKLPTIQVKEWLRNVEDFMLEVELMQVVIDLLKNNGVQRIGVWGTGGVGKTTVVKNMNNRLKTDSSLPPFGMVIWATVSKKLDLKTVQLQIAERLNLQIWVFHGVKIMWVRRSF</sequence>
<keyword evidence="5" id="KW-1185">Reference proteome</keyword>
<protein>
    <recommendedName>
        <fullName evidence="3">NB-ARC domain-containing protein</fullName>
    </recommendedName>
</protein>
<evidence type="ECO:0000313" key="5">
    <source>
        <dbReference type="Proteomes" id="UP001168877"/>
    </source>
</evidence>
<evidence type="ECO:0000256" key="1">
    <source>
        <dbReference type="ARBA" id="ARBA00022821"/>
    </source>
</evidence>
<dbReference type="InterPro" id="IPR050905">
    <property type="entry name" value="Plant_NBS-LRR"/>
</dbReference>
<name>A0AA39RPJ5_ACESA</name>
<gene>
    <name evidence="4" type="ORF">LWI29_037462</name>
</gene>
<dbReference type="Proteomes" id="UP001168877">
    <property type="component" value="Unassembled WGS sequence"/>
</dbReference>
<evidence type="ECO:0000256" key="2">
    <source>
        <dbReference type="SAM" id="Coils"/>
    </source>
</evidence>
<dbReference type="GO" id="GO:0043531">
    <property type="term" value="F:ADP binding"/>
    <property type="evidence" value="ECO:0007669"/>
    <property type="project" value="InterPro"/>
</dbReference>
<keyword evidence="2" id="KW-0175">Coiled coil</keyword>
<comment type="caution">
    <text evidence="4">The sequence shown here is derived from an EMBL/GenBank/DDBJ whole genome shotgun (WGS) entry which is preliminary data.</text>
</comment>
<dbReference type="PANTHER" id="PTHR33463">
    <property type="entry name" value="NB-ARC DOMAIN-CONTAINING PROTEIN-RELATED"/>
    <property type="match status" value="1"/>
</dbReference>